<evidence type="ECO:0000256" key="2">
    <source>
        <dbReference type="SAM" id="SignalP"/>
    </source>
</evidence>
<name>A0A2N9F3X3_FAGSY</name>
<sequence length="70" mass="6980">MAVSSSSSFGVVAVAVLIFAIALPAVPAQSIAPAPAPTSDGTSIDQGVAYVLMFLALALTYLIHSADLSC</sequence>
<proteinExistence type="predicted"/>
<feature type="signal peptide" evidence="2">
    <location>
        <begin position="1"/>
        <end position="28"/>
    </location>
</feature>
<feature type="chain" id="PRO_5014724957" evidence="2">
    <location>
        <begin position="29"/>
        <end position="70"/>
    </location>
</feature>
<dbReference type="AlphaFoldDB" id="A0A2N9F3X3"/>
<dbReference type="InterPro" id="IPR009424">
    <property type="entry name" value="AGP16/20/22/41"/>
</dbReference>
<keyword evidence="1" id="KW-0472">Membrane</keyword>
<feature type="transmembrane region" description="Helical" evidence="1">
    <location>
        <begin position="47"/>
        <end position="64"/>
    </location>
</feature>
<accession>A0A2N9F3X3</accession>
<dbReference type="EMBL" id="OIVN01000793">
    <property type="protein sequence ID" value="SPC85667.1"/>
    <property type="molecule type" value="Genomic_DNA"/>
</dbReference>
<reference evidence="3" key="1">
    <citation type="submission" date="2018-02" db="EMBL/GenBank/DDBJ databases">
        <authorList>
            <person name="Cohen D.B."/>
            <person name="Kent A.D."/>
        </authorList>
    </citation>
    <scope>NUCLEOTIDE SEQUENCE</scope>
</reference>
<protein>
    <submittedName>
        <fullName evidence="3">Uncharacterized protein</fullName>
    </submittedName>
</protein>
<evidence type="ECO:0000256" key="1">
    <source>
        <dbReference type="SAM" id="Phobius"/>
    </source>
</evidence>
<keyword evidence="1" id="KW-1133">Transmembrane helix</keyword>
<keyword evidence="2" id="KW-0732">Signal</keyword>
<evidence type="ECO:0000313" key="3">
    <source>
        <dbReference type="EMBL" id="SPC85667.1"/>
    </source>
</evidence>
<dbReference type="PANTHER" id="PTHR33374">
    <property type="entry name" value="ARABINOGALACTAN PROTEIN 20"/>
    <property type="match status" value="1"/>
</dbReference>
<keyword evidence="1" id="KW-0812">Transmembrane</keyword>
<organism evidence="3">
    <name type="scientific">Fagus sylvatica</name>
    <name type="common">Beechnut</name>
    <dbReference type="NCBI Taxonomy" id="28930"/>
    <lineage>
        <taxon>Eukaryota</taxon>
        <taxon>Viridiplantae</taxon>
        <taxon>Streptophyta</taxon>
        <taxon>Embryophyta</taxon>
        <taxon>Tracheophyta</taxon>
        <taxon>Spermatophyta</taxon>
        <taxon>Magnoliopsida</taxon>
        <taxon>eudicotyledons</taxon>
        <taxon>Gunneridae</taxon>
        <taxon>Pentapetalae</taxon>
        <taxon>rosids</taxon>
        <taxon>fabids</taxon>
        <taxon>Fagales</taxon>
        <taxon>Fagaceae</taxon>
        <taxon>Fagus</taxon>
    </lineage>
</organism>
<gene>
    <name evidence="3" type="ORF">FSB_LOCUS13549</name>
</gene>
<dbReference type="Pfam" id="PF06376">
    <property type="entry name" value="AGP"/>
    <property type="match status" value="1"/>
</dbReference>